<comment type="similarity">
    <text evidence="2">Belongs to the DapA family.</text>
</comment>
<dbReference type="SUPFAM" id="SSF51569">
    <property type="entry name" value="Aldolase"/>
    <property type="match status" value="1"/>
</dbReference>
<dbReference type="Gene3D" id="3.20.20.70">
    <property type="entry name" value="Aldolase class I"/>
    <property type="match status" value="1"/>
</dbReference>
<evidence type="ECO:0000313" key="6">
    <source>
        <dbReference type="Proteomes" id="UP000198853"/>
    </source>
</evidence>
<evidence type="ECO:0000256" key="2">
    <source>
        <dbReference type="PIRNR" id="PIRNR001365"/>
    </source>
</evidence>
<dbReference type="AlphaFoldDB" id="A0A1G8R931"/>
<feature type="binding site" evidence="4">
    <location>
        <position position="202"/>
    </location>
    <ligand>
        <name>pyruvate</name>
        <dbReference type="ChEBI" id="CHEBI:15361"/>
    </ligand>
</feature>
<gene>
    <name evidence="5" type="ORF">SAMN04488123_11624</name>
</gene>
<dbReference type="InterPro" id="IPR002220">
    <property type="entry name" value="DapA-like"/>
</dbReference>
<dbReference type="SMART" id="SM01130">
    <property type="entry name" value="DHDPS"/>
    <property type="match status" value="1"/>
</dbReference>
<protein>
    <submittedName>
        <fullName evidence="5">4-hydroxy-tetrahydrodipicolinate synthase</fullName>
    </submittedName>
</protein>
<evidence type="ECO:0000256" key="3">
    <source>
        <dbReference type="PIRSR" id="PIRSR001365-1"/>
    </source>
</evidence>
<dbReference type="InterPro" id="IPR013785">
    <property type="entry name" value="Aldolase_TIM"/>
</dbReference>
<keyword evidence="6" id="KW-1185">Reference proteome</keyword>
<feature type="active site" description="Schiff-base intermediate with substrate" evidence="3">
    <location>
        <position position="162"/>
    </location>
</feature>
<dbReference type="PANTHER" id="PTHR12128:SF72">
    <property type="entry name" value="DIHYDRODIPICOLINATE SYNTHASE"/>
    <property type="match status" value="1"/>
</dbReference>
<dbReference type="PRINTS" id="PR00146">
    <property type="entry name" value="DHPICSNTHASE"/>
</dbReference>
<sequence>MAKFEGVYVAILTPFTEDYEVDFNRLREITDWMIGEGVQGIVPTGSLGEYATMTTEERASVVETIVEVTAGRVPVVVGTGAPSTAQAVYWAQHAKDLGAAGIMALPPINYNALENEVIAHYEALAEVDIPIIAYNNPRDYKIDLTPTLLKKISKFPQVIGVKEFSGDIRRVHDILDQTDLEVMIGLDDLAMEGALSGATGWISGVPNALPREGVQLFELARKGNIREALPLYRELLPLFHLDASPQLVQYIKHMMTLAGQPVGPSRPPRLPLDTESYRVVEEAFKRAKSQQSVPR</sequence>
<dbReference type="RefSeq" id="WP_090399429.1">
    <property type="nucleotide sequence ID" value="NZ_FNEN01000016.1"/>
</dbReference>
<proteinExistence type="inferred from homology"/>
<feature type="active site" description="Proton donor/acceptor" evidence="3">
    <location>
        <position position="134"/>
    </location>
</feature>
<name>A0A1G8R931_9BACI</name>
<dbReference type="OrthoDB" id="9771791at2"/>
<dbReference type="Pfam" id="PF00701">
    <property type="entry name" value="DHDPS"/>
    <property type="match status" value="1"/>
</dbReference>
<evidence type="ECO:0000313" key="5">
    <source>
        <dbReference type="EMBL" id="SDJ13468.1"/>
    </source>
</evidence>
<dbReference type="GO" id="GO:0008840">
    <property type="term" value="F:4-hydroxy-tetrahydrodipicolinate synthase activity"/>
    <property type="evidence" value="ECO:0007669"/>
    <property type="project" value="TreeGrafter"/>
</dbReference>
<dbReference type="PANTHER" id="PTHR12128">
    <property type="entry name" value="DIHYDRODIPICOLINATE SYNTHASE"/>
    <property type="match status" value="1"/>
</dbReference>
<dbReference type="PIRSF" id="PIRSF001365">
    <property type="entry name" value="DHDPS"/>
    <property type="match status" value="1"/>
</dbReference>
<reference evidence="5 6" key="1">
    <citation type="submission" date="2016-10" db="EMBL/GenBank/DDBJ databases">
        <authorList>
            <person name="de Groot N.N."/>
        </authorList>
    </citation>
    <scope>NUCLEOTIDE SEQUENCE [LARGE SCALE GENOMIC DNA]</scope>
    <source>
        <strain evidence="5 6">DSM 21771</strain>
    </source>
</reference>
<evidence type="ECO:0000256" key="4">
    <source>
        <dbReference type="PIRSR" id="PIRSR001365-2"/>
    </source>
</evidence>
<dbReference type="Proteomes" id="UP000198853">
    <property type="component" value="Unassembled WGS sequence"/>
</dbReference>
<evidence type="ECO:0000256" key="1">
    <source>
        <dbReference type="ARBA" id="ARBA00023239"/>
    </source>
</evidence>
<keyword evidence="1 2" id="KW-0456">Lyase</keyword>
<organism evidence="5 6">
    <name type="scientific">Natribacillus halophilus</name>
    <dbReference type="NCBI Taxonomy" id="549003"/>
    <lineage>
        <taxon>Bacteria</taxon>
        <taxon>Bacillati</taxon>
        <taxon>Bacillota</taxon>
        <taxon>Bacilli</taxon>
        <taxon>Bacillales</taxon>
        <taxon>Bacillaceae</taxon>
        <taxon>Natribacillus</taxon>
    </lineage>
</organism>
<accession>A0A1G8R931</accession>
<dbReference type="EMBL" id="FNEN01000016">
    <property type="protein sequence ID" value="SDJ13468.1"/>
    <property type="molecule type" value="Genomic_DNA"/>
</dbReference>
<dbReference type="CDD" id="cd00408">
    <property type="entry name" value="DHDPS-like"/>
    <property type="match status" value="1"/>
</dbReference>